<dbReference type="Proteomes" id="UP000036261">
    <property type="component" value="Unassembled WGS sequence"/>
</dbReference>
<dbReference type="PROSITE" id="PS51257">
    <property type="entry name" value="PROKAR_LIPOPROTEIN"/>
    <property type="match status" value="1"/>
</dbReference>
<evidence type="ECO:0000313" key="3">
    <source>
        <dbReference type="Proteomes" id="UP000036261"/>
    </source>
</evidence>
<dbReference type="EMBL" id="LFND01000005">
    <property type="protein sequence ID" value="KMQ61336.1"/>
    <property type="molecule type" value="Genomic_DNA"/>
</dbReference>
<dbReference type="PATRIC" id="fig|558151.6.peg.3165"/>
<proteinExistence type="predicted"/>
<gene>
    <name evidence="2" type="ORF">ACM46_14970</name>
</gene>
<dbReference type="OrthoDB" id="674555at2"/>
<feature type="signal peptide" evidence="1">
    <location>
        <begin position="1"/>
        <end position="19"/>
    </location>
</feature>
<name>A0A0J7I6A5_9FLAO</name>
<dbReference type="RefSeq" id="WP_048507501.1">
    <property type="nucleotide sequence ID" value="NZ_LFND01000005.1"/>
</dbReference>
<accession>A0A0J7I6A5</accession>
<evidence type="ECO:0000256" key="1">
    <source>
        <dbReference type="SAM" id="SignalP"/>
    </source>
</evidence>
<comment type="caution">
    <text evidence="2">The sequence shown here is derived from an EMBL/GenBank/DDBJ whole genome shotgun (WGS) entry which is preliminary data.</text>
</comment>
<feature type="chain" id="PRO_5005288073" description="Lipoprotein" evidence="1">
    <location>
        <begin position="20"/>
        <end position="178"/>
    </location>
</feature>
<organism evidence="2 3">
    <name type="scientific">Chryseobacterium angstadtii</name>
    <dbReference type="NCBI Taxonomy" id="558151"/>
    <lineage>
        <taxon>Bacteria</taxon>
        <taxon>Pseudomonadati</taxon>
        <taxon>Bacteroidota</taxon>
        <taxon>Flavobacteriia</taxon>
        <taxon>Flavobacteriales</taxon>
        <taxon>Weeksellaceae</taxon>
        <taxon>Chryseobacterium group</taxon>
        <taxon>Chryseobacterium</taxon>
    </lineage>
</organism>
<evidence type="ECO:0008006" key="4">
    <source>
        <dbReference type="Google" id="ProtNLM"/>
    </source>
</evidence>
<dbReference type="STRING" id="558151.ACM46_14970"/>
<sequence length="178" mass="21300">MKYSAFILLVLLMSSCASYIDVPKKSISNDSMVFEYGNNYNKLKYINKVNASADQDIYYTTNFSITLPKNIVNWNVSNNNFFFEYDDKQIFYIYSSYKNEGQESENWELKDIDYNEVLKYLGEYWDKRKYNENYLYKVHNGRVSKFYTNGKYKILLYNIKTENIQTFIDSSKTFNTNL</sequence>
<dbReference type="AlphaFoldDB" id="A0A0J7I6A5"/>
<keyword evidence="3" id="KW-1185">Reference proteome</keyword>
<reference evidence="2 3" key="1">
    <citation type="journal article" date="2013" name="Int. J. Syst. Evol. Microbiol.">
        <title>Chryseobacterium angstadtii sp. nov., isolated from a newt tank.</title>
        <authorList>
            <person name="Kirk K.E."/>
            <person name="Hoffman J.A."/>
            <person name="Smith K.A."/>
            <person name="Strahan B.L."/>
            <person name="Failor K.C."/>
            <person name="Krebs J.E."/>
            <person name="Gale A.N."/>
            <person name="Do T.D."/>
            <person name="Sontag T.C."/>
            <person name="Batties A.M."/>
            <person name="Mistiszyn K."/>
            <person name="Newman J.D."/>
        </authorList>
    </citation>
    <scope>NUCLEOTIDE SEQUENCE [LARGE SCALE GENOMIC DNA]</scope>
    <source>
        <strain evidence="2 3">KM</strain>
    </source>
</reference>
<protein>
    <recommendedName>
        <fullName evidence="4">Lipoprotein</fullName>
    </recommendedName>
</protein>
<keyword evidence="1" id="KW-0732">Signal</keyword>
<evidence type="ECO:0000313" key="2">
    <source>
        <dbReference type="EMBL" id="KMQ61336.1"/>
    </source>
</evidence>